<organism evidence="2 3">
    <name type="scientific">Plantactinospora alkalitolerans</name>
    <dbReference type="NCBI Taxonomy" id="2789879"/>
    <lineage>
        <taxon>Bacteria</taxon>
        <taxon>Bacillati</taxon>
        <taxon>Actinomycetota</taxon>
        <taxon>Actinomycetes</taxon>
        <taxon>Micromonosporales</taxon>
        <taxon>Micromonosporaceae</taxon>
        <taxon>Plantactinospora</taxon>
    </lineage>
</organism>
<evidence type="ECO:0000313" key="3">
    <source>
        <dbReference type="Proteomes" id="UP000638560"/>
    </source>
</evidence>
<evidence type="ECO:0000259" key="1">
    <source>
        <dbReference type="PROSITE" id="PS50075"/>
    </source>
</evidence>
<dbReference type="Pfam" id="PF00550">
    <property type="entry name" value="PP-binding"/>
    <property type="match status" value="1"/>
</dbReference>
<dbReference type="EMBL" id="JADPUN010000251">
    <property type="protein sequence ID" value="MBF9132818.1"/>
    <property type="molecule type" value="Genomic_DNA"/>
</dbReference>
<comment type="caution">
    <text evidence="2">The sequence shown here is derived from an EMBL/GenBank/DDBJ whole genome shotgun (WGS) entry which is preliminary data.</text>
</comment>
<accession>A0ABS0H3M6</accession>
<evidence type="ECO:0000313" key="2">
    <source>
        <dbReference type="EMBL" id="MBF9132818.1"/>
    </source>
</evidence>
<proteinExistence type="predicted"/>
<dbReference type="InterPro" id="IPR009081">
    <property type="entry name" value="PP-bd_ACP"/>
</dbReference>
<dbReference type="PROSITE" id="PS50075">
    <property type="entry name" value="CARRIER"/>
    <property type="match status" value="1"/>
</dbReference>
<dbReference type="Gene3D" id="1.10.1200.10">
    <property type="entry name" value="ACP-like"/>
    <property type="match status" value="1"/>
</dbReference>
<dbReference type="Proteomes" id="UP000638560">
    <property type="component" value="Unassembled WGS sequence"/>
</dbReference>
<dbReference type="RefSeq" id="WP_196204341.1">
    <property type="nucleotide sequence ID" value="NZ_JADPUN010000251.1"/>
</dbReference>
<dbReference type="SUPFAM" id="SSF47336">
    <property type="entry name" value="ACP-like"/>
    <property type="match status" value="1"/>
</dbReference>
<reference evidence="2 3" key="1">
    <citation type="submission" date="2020-11" db="EMBL/GenBank/DDBJ databases">
        <title>A novel isolate from a Black sea contaminated sediment with potential to produce alkanes: Plantactinospora alkalitolerans sp. nov.</title>
        <authorList>
            <person name="Carro L."/>
            <person name="Veyisoglu A."/>
            <person name="Guven K."/>
            <person name="Schumann P."/>
            <person name="Klenk H.-P."/>
            <person name="Sahin N."/>
        </authorList>
    </citation>
    <scope>NUCLEOTIDE SEQUENCE [LARGE SCALE GENOMIC DNA]</scope>
    <source>
        <strain evidence="2 3">S1510</strain>
    </source>
</reference>
<name>A0ABS0H3M6_9ACTN</name>
<dbReference type="InterPro" id="IPR036736">
    <property type="entry name" value="ACP-like_sf"/>
</dbReference>
<keyword evidence="3" id="KW-1185">Reference proteome</keyword>
<feature type="domain" description="Carrier" evidence="1">
    <location>
        <begin position="1"/>
        <end position="83"/>
    </location>
</feature>
<gene>
    <name evidence="2" type="ORF">I0C86_28245</name>
</gene>
<protein>
    <submittedName>
        <fullName evidence="2">Acyl carrier protein</fullName>
    </submittedName>
</protein>
<sequence>MSSELTLTEIRTQVREFIAGRYPQQEIADHDDIFALGYVNSLFAMELVVFLEKVFGATIPNQELQIDNFRSVDRMVSLFERMRSGGSPAEAAPVAVSG</sequence>